<protein>
    <recommendedName>
        <fullName evidence="6">tRNA (Guanine-N1)-methyltransferase</fullName>
    </recommendedName>
</protein>
<feature type="coiled-coil region" evidence="1">
    <location>
        <begin position="186"/>
        <end position="224"/>
    </location>
</feature>
<evidence type="ECO:0000256" key="3">
    <source>
        <dbReference type="SAM" id="SignalP"/>
    </source>
</evidence>
<evidence type="ECO:0008006" key="6">
    <source>
        <dbReference type="Google" id="ProtNLM"/>
    </source>
</evidence>
<accession>A0A3S3QDL9</accession>
<feature type="coiled-coil region" evidence="1">
    <location>
        <begin position="86"/>
        <end position="113"/>
    </location>
</feature>
<dbReference type="AlphaFoldDB" id="A0A3S3QDL9"/>
<feature type="signal peptide" evidence="3">
    <location>
        <begin position="1"/>
        <end position="23"/>
    </location>
</feature>
<dbReference type="RefSeq" id="WP_113649302.1">
    <property type="nucleotide sequence ID" value="NZ_QMHN01000009.1"/>
</dbReference>
<name>A0A3S3QDL9_9SPHI</name>
<evidence type="ECO:0000256" key="1">
    <source>
        <dbReference type="SAM" id="Coils"/>
    </source>
</evidence>
<sequence>MRQTILSITSILSFTLCFGNAFAQTQPPTTAQKPIAHTVKTGTWERDSVKNTDPSLNGQYQFMLSRTRTSPDGYKMVAKYRLDQLWKNVSDTLRKERAELKALQQKLTDQGKTVNYLKTEISGKDASLNESTNKLNEISFLGISFDKGTYSIIVWSIIGVLVIALIIIVARSGKSISEAKHRSQLYTEISDEYQAYKSKAVEKERKLARELQDERNKLEELTNGRR</sequence>
<keyword evidence="3" id="KW-0732">Signal</keyword>
<gene>
    <name evidence="4" type="ORF">DPV69_20465</name>
</gene>
<organism evidence="4 5">
    <name type="scientific">Pedobacter chitinilyticus</name>
    <dbReference type="NCBI Taxonomy" id="2233776"/>
    <lineage>
        <taxon>Bacteria</taxon>
        <taxon>Pseudomonadati</taxon>
        <taxon>Bacteroidota</taxon>
        <taxon>Sphingobacteriia</taxon>
        <taxon>Sphingobacteriales</taxon>
        <taxon>Sphingobacteriaceae</taxon>
        <taxon>Pedobacter</taxon>
    </lineage>
</organism>
<feature type="transmembrane region" description="Helical" evidence="2">
    <location>
        <begin position="152"/>
        <end position="170"/>
    </location>
</feature>
<evidence type="ECO:0000313" key="4">
    <source>
        <dbReference type="EMBL" id="RWU03651.1"/>
    </source>
</evidence>
<keyword evidence="1" id="KW-0175">Coiled coil</keyword>
<dbReference type="Proteomes" id="UP000284120">
    <property type="component" value="Unassembled WGS sequence"/>
</dbReference>
<evidence type="ECO:0000313" key="5">
    <source>
        <dbReference type="Proteomes" id="UP000284120"/>
    </source>
</evidence>
<keyword evidence="5" id="KW-1185">Reference proteome</keyword>
<feature type="chain" id="PRO_5018771342" description="tRNA (Guanine-N1)-methyltransferase" evidence="3">
    <location>
        <begin position="24"/>
        <end position="226"/>
    </location>
</feature>
<evidence type="ECO:0000256" key="2">
    <source>
        <dbReference type="SAM" id="Phobius"/>
    </source>
</evidence>
<dbReference type="EMBL" id="SAYW01000009">
    <property type="protein sequence ID" value="RWU03651.1"/>
    <property type="molecule type" value="Genomic_DNA"/>
</dbReference>
<keyword evidence="2" id="KW-0812">Transmembrane</keyword>
<dbReference type="OrthoDB" id="981213at2"/>
<comment type="caution">
    <text evidence="4">The sequence shown here is derived from an EMBL/GenBank/DDBJ whole genome shotgun (WGS) entry which is preliminary data.</text>
</comment>
<proteinExistence type="predicted"/>
<keyword evidence="2" id="KW-0472">Membrane</keyword>
<keyword evidence="2" id="KW-1133">Transmembrane helix</keyword>
<reference evidence="4 5" key="1">
    <citation type="submission" date="2018-06" db="EMBL/GenBank/DDBJ databases">
        <title>Pedobacter endophyticus sp. nov., an endophytic bacterium isolated from a leaf of Triticum aestivum.</title>
        <authorList>
            <person name="Zhang L."/>
        </authorList>
    </citation>
    <scope>NUCLEOTIDE SEQUENCE [LARGE SCALE GENOMIC DNA]</scope>
    <source>
        <strain evidence="4 5">CM134L-2</strain>
    </source>
</reference>